<dbReference type="RefSeq" id="XP_024328711.1">
    <property type="nucleotide sequence ID" value="XM_024464347.1"/>
</dbReference>
<reference evidence="1" key="1">
    <citation type="submission" date="2016-03" db="EMBL/GenBank/DDBJ databases">
        <title>Updated assembly of Pseudogymnoascus destructans, the fungus causing white-nose syndrome of bats.</title>
        <authorList>
            <person name="Palmer J.M."/>
            <person name="Drees K.P."/>
            <person name="Foster J.T."/>
            <person name="Lindner D.L."/>
        </authorList>
    </citation>
    <scope>NUCLEOTIDE SEQUENCE [LARGE SCALE GENOMIC DNA]</scope>
    <source>
        <strain evidence="1">20631-21</strain>
    </source>
</reference>
<protein>
    <submittedName>
        <fullName evidence="1">Uncharacterized protein</fullName>
    </submittedName>
</protein>
<dbReference type="VEuPathDB" id="FungiDB:GMDG_06496"/>
<dbReference type="AlphaFoldDB" id="A0A177APZ5"/>
<organism evidence="1">
    <name type="scientific">Pseudogymnoascus destructans</name>
    <dbReference type="NCBI Taxonomy" id="655981"/>
    <lineage>
        <taxon>Eukaryota</taxon>
        <taxon>Fungi</taxon>
        <taxon>Dikarya</taxon>
        <taxon>Ascomycota</taxon>
        <taxon>Pezizomycotina</taxon>
        <taxon>Leotiomycetes</taxon>
        <taxon>Thelebolales</taxon>
        <taxon>Thelebolaceae</taxon>
        <taxon>Pseudogymnoascus</taxon>
    </lineage>
</organism>
<sequence length="103" mass="11611">MSARFISASLIRTVIKNGRSLDVQIVDRTTLWTRPSGFPSAGVQDDFVNVVEENASVFSENTTAVAMKESEHQSDLDKRMHYTAFELDKNNNVIATQHLVKQR</sequence>
<dbReference type="GeneID" id="36283753"/>
<name>A0A177APZ5_9PEZI</name>
<dbReference type="EMBL" id="KV441386">
    <property type="protein sequence ID" value="OAF63443.1"/>
    <property type="molecule type" value="Genomic_DNA"/>
</dbReference>
<accession>A0A177APZ5</accession>
<dbReference type="OrthoDB" id="3430154at2759"/>
<dbReference type="Proteomes" id="UP000077154">
    <property type="component" value="Unassembled WGS sequence"/>
</dbReference>
<proteinExistence type="predicted"/>
<gene>
    <name evidence="1" type="ORF">VC83_00660</name>
</gene>
<evidence type="ECO:0000313" key="1">
    <source>
        <dbReference type="EMBL" id="OAF63443.1"/>
    </source>
</evidence>